<evidence type="ECO:0000256" key="4">
    <source>
        <dbReference type="ARBA" id="ARBA00023027"/>
    </source>
</evidence>
<evidence type="ECO:0000256" key="3">
    <source>
        <dbReference type="ARBA" id="ARBA00023002"/>
    </source>
</evidence>
<comment type="pathway">
    <text evidence="1">Porphyrin-containing compound metabolism; siroheme biosynthesis; sirohydrochlorin from precorrin-2: step 1/1.</text>
</comment>
<dbReference type="PANTHER" id="PTHR35330">
    <property type="entry name" value="SIROHEME BIOSYNTHESIS PROTEIN MET8"/>
    <property type="match status" value="1"/>
</dbReference>
<gene>
    <name evidence="6" type="ORF">LCGC14_2571000</name>
</gene>
<proteinExistence type="predicted"/>
<sequence>MRYYPVYLDIENQKCLVVGGGSVGTRKVMTLLSCGASITVVSPTVTDELLGLARKKAIALKRRSYQTPDLEGVIL</sequence>
<dbReference type="UniPathway" id="UPA00262">
    <property type="reaction ID" value="UER00222"/>
</dbReference>
<dbReference type="PANTHER" id="PTHR35330:SF1">
    <property type="entry name" value="SIROHEME BIOSYNTHESIS PROTEIN MET8"/>
    <property type="match status" value="1"/>
</dbReference>
<dbReference type="EC" id="1.3.1.76" evidence="2"/>
<keyword evidence="4" id="KW-0520">NAD</keyword>
<dbReference type="GO" id="GO:0043115">
    <property type="term" value="F:precorrin-2 dehydrogenase activity"/>
    <property type="evidence" value="ECO:0007669"/>
    <property type="project" value="UniProtKB-EC"/>
</dbReference>
<keyword evidence="5" id="KW-0627">Porphyrin biosynthesis</keyword>
<dbReference type="EMBL" id="LAZR01042690">
    <property type="protein sequence ID" value="KKL08922.1"/>
    <property type="molecule type" value="Genomic_DNA"/>
</dbReference>
<organism evidence="6">
    <name type="scientific">marine sediment metagenome</name>
    <dbReference type="NCBI Taxonomy" id="412755"/>
    <lineage>
        <taxon>unclassified sequences</taxon>
        <taxon>metagenomes</taxon>
        <taxon>ecological metagenomes</taxon>
    </lineage>
</organism>
<evidence type="ECO:0000256" key="1">
    <source>
        <dbReference type="ARBA" id="ARBA00005010"/>
    </source>
</evidence>
<dbReference type="AlphaFoldDB" id="A0A0F9B558"/>
<dbReference type="InterPro" id="IPR036291">
    <property type="entry name" value="NAD(P)-bd_dom_sf"/>
</dbReference>
<evidence type="ECO:0000313" key="6">
    <source>
        <dbReference type="EMBL" id="KKL08922.1"/>
    </source>
</evidence>
<dbReference type="SUPFAM" id="SSF51735">
    <property type="entry name" value="NAD(P)-binding Rossmann-fold domains"/>
    <property type="match status" value="1"/>
</dbReference>
<dbReference type="GO" id="GO:0004325">
    <property type="term" value="F:ferrochelatase activity"/>
    <property type="evidence" value="ECO:0007669"/>
    <property type="project" value="InterPro"/>
</dbReference>
<name>A0A0F9B558_9ZZZZ</name>
<evidence type="ECO:0000256" key="2">
    <source>
        <dbReference type="ARBA" id="ARBA00012400"/>
    </source>
</evidence>
<reference evidence="6" key="1">
    <citation type="journal article" date="2015" name="Nature">
        <title>Complex archaea that bridge the gap between prokaryotes and eukaryotes.</title>
        <authorList>
            <person name="Spang A."/>
            <person name="Saw J.H."/>
            <person name="Jorgensen S.L."/>
            <person name="Zaremba-Niedzwiedzka K."/>
            <person name="Martijn J."/>
            <person name="Lind A.E."/>
            <person name="van Eijk R."/>
            <person name="Schleper C."/>
            <person name="Guy L."/>
            <person name="Ettema T.J."/>
        </authorList>
    </citation>
    <scope>NUCLEOTIDE SEQUENCE</scope>
</reference>
<comment type="caution">
    <text evidence="6">The sequence shown here is derived from an EMBL/GenBank/DDBJ whole genome shotgun (WGS) entry which is preliminary data.</text>
</comment>
<feature type="non-terminal residue" evidence="6">
    <location>
        <position position="75"/>
    </location>
</feature>
<dbReference type="Gene3D" id="3.40.50.720">
    <property type="entry name" value="NAD(P)-binding Rossmann-like Domain"/>
    <property type="match status" value="1"/>
</dbReference>
<dbReference type="InterPro" id="IPR028161">
    <property type="entry name" value="Met8-like"/>
</dbReference>
<accession>A0A0F9B558</accession>
<evidence type="ECO:0000256" key="5">
    <source>
        <dbReference type="ARBA" id="ARBA00023244"/>
    </source>
</evidence>
<dbReference type="GO" id="GO:0019354">
    <property type="term" value="P:siroheme biosynthetic process"/>
    <property type="evidence" value="ECO:0007669"/>
    <property type="project" value="UniProtKB-UniPathway"/>
</dbReference>
<dbReference type="Pfam" id="PF13241">
    <property type="entry name" value="NAD_binding_7"/>
    <property type="match status" value="1"/>
</dbReference>
<keyword evidence="3" id="KW-0560">Oxidoreductase</keyword>
<protein>
    <recommendedName>
        <fullName evidence="2">precorrin-2 dehydrogenase</fullName>
        <ecNumber evidence="2">1.3.1.76</ecNumber>
    </recommendedName>
</protein>